<gene>
    <name evidence="6" type="ORF">MIMGU_mgv1a015665mg</name>
</gene>
<dbReference type="eggNOG" id="KOG0417">
    <property type="taxonomic scope" value="Eukaryota"/>
</dbReference>
<feature type="active site" description="Glycyl thioester intermediate" evidence="3">
    <location>
        <position position="87"/>
    </location>
</feature>
<dbReference type="PROSITE" id="PS50127">
    <property type="entry name" value="UBC_2"/>
    <property type="match status" value="1"/>
</dbReference>
<evidence type="ECO:0000256" key="2">
    <source>
        <dbReference type="ARBA" id="ARBA00022786"/>
    </source>
</evidence>
<dbReference type="EMBL" id="KI630319">
    <property type="protein sequence ID" value="EYU42043.1"/>
    <property type="molecule type" value="Genomic_DNA"/>
</dbReference>
<dbReference type="GO" id="GO:0000209">
    <property type="term" value="P:protein polyubiquitination"/>
    <property type="evidence" value="ECO:0000318"/>
    <property type="project" value="GO_Central"/>
</dbReference>
<dbReference type="Proteomes" id="UP000030748">
    <property type="component" value="Unassembled WGS sequence"/>
</dbReference>
<dbReference type="SUPFAM" id="SSF54495">
    <property type="entry name" value="UBC-like"/>
    <property type="match status" value="1"/>
</dbReference>
<proteinExistence type="inferred from homology"/>
<keyword evidence="1" id="KW-0808">Transferase</keyword>
<dbReference type="EMBL" id="KI630319">
    <property type="protein sequence ID" value="EYU42042.1"/>
    <property type="molecule type" value="Genomic_DNA"/>
</dbReference>
<evidence type="ECO:0000313" key="7">
    <source>
        <dbReference type="Proteomes" id="UP000030748"/>
    </source>
</evidence>
<keyword evidence="4" id="KW-0067">ATP-binding</keyword>
<dbReference type="GO" id="GO:0006511">
    <property type="term" value="P:ubiquitin-dependent protein catabolic process"/>
    <property type="evidence" value="ECO:0000318"/>
    <property type="project" value="GO_Central"/>
</dbReference>
<dbReference type="OrthoDB" id="7851174at2759"/>
<reference evidence="6 7" key="1">
    <citation type="journal article" date="2013" name="Proc. Natl. Acad. Sci. U.S.A.">
        <title>Fine-scale variation in meiotic recombination in Mimulus inferred from population shotgun sequencing.</title>
        <authorList>
            <person name="Hellsten U."/>
            <person name="Wright K.M."/>
            <person name="Jenkins J."/>
            <person name="Shu S."/>
            <person name="Yuan Y."/>
            <person name="Wessler S.R."/>
            <person name="Schmutz J."/>
            <person name="Willis J.H."/>
            <person name="Rokhsar D.S."/>
        </authorList>
    </citation>
    <scope>NUCLEOTIDE SEQUENCE [LARGE SCALE GENOMIC DNA]</scope>
    <source>
        <strain evidence="7">cv. DUN x IM62</strain>
    </source>
</reference>
<dbReference type="SMART" id="SM00212">
    <property type="entry name" value="UBCc"/>
    <property type="match status" value="1"/>
</dbReference>
<name>A0A022RQK9_ERYGU</name>
<dbReference type="STRING" id="4155.A0A022RQK9"/>
<keyword evidence="7" id="KW-1185">Reference proteome</keyword>
<dbReference type="InterPro" id="IPR000608">
    <property type="entry name" value="UBC"/>
</dbReference>
<dbReference type="AlphaFoldDB" id="A0A022RQK9"/>
<keyword evidence="4" id="KW-0547">Nucleotide-binding</keyword>
<dbReference type="GO" id="GO:0005634">
    <property type="term" value="C:nucleus"/>
    <property type="evidence" value="ECO:0000318"/>
    <property type="project" value="GO_Central"/>
</dbReference>
<keyword evidence="2 4" id="KW-0833">Ubl conjugation pathway</keyword>
<dbReference type="Pfam" id="PF00179">
    <property type="entry name" value="UQ_con"/>
    <property type="match status" value="1"/>
</dbReference>
<evidence type="ECO:0000256" key="3">
    <source>
        <dbReference type="PROSITE-ProRule" id="PRU10133"/>
    </source>
</evidence>
<dbReference type="KEGG" id="egt:105953205"/>
<dbReference type="GO" id="GO:0005524">
    <property type="term" value="F:ATP binding"/>
    <property type="evidence" value="ECO:0007669"/>
    <property type="project" value="UniProtKB-UniRule"/>
</dbReference>
<protein>
    <recommendedName>
        <fullName evidence="5">UBC core domain-containing protein</fullName>
    </recommendedName>
</protein>
<dbReference type="PROSITE" id="PS00183">
    <property type="entry name" value="UBC_1"/>
    <property type="match status" value="1"/>
</dbReference>
<evidence type="ECO:0000256" key="1">
    <source>
        <dbReference type="ARBA" id="ARBA00022679"/>
    </source>
</evidence>
<sequence>MASRRIIKELNDLKKDDSANNPFNAGPVAEDLFNWKATITGPADSPYSGGLFLVAIRFPPDYPFKPPKVTLKTEIFHPNIDEYGNICLDILKEQWSPAITISKVLVSICLLLSNPNADEPLIPEIGNMYKTDRAKYESNARGWTRIHAMG</sequence>
<dbReference type="GO" id="GO:0016740">
    <property type="term" value="F:transferase activity"/>
    <property type="evidence" value="ECO:0007669"/>
    <property type="project" value="UniProtKB-KW"/>
</dbReference>
<dbReference type="InterPro" id="IPR016135">
    <property type="entry name" value="UBQ-conjugating_enzyme/RWD"/>
</dbReference>
<dbReference type="PANTHER" id="PTHR24068">
    <property type="entry name" value="UBIQUITIN-CONJUGATING ENZYME E2"/>
    <property type="match status" value="1"/>
</dbReference>
<comment type="similarity">
    <text evidence="4">Belongs to the ubiquitin-conjugating enzyme family.</text>
</comment>
<evidence type="ECO:0000259" key="5">
    <source>
        <dbReference type="PROSITE" id="PS50127"/>
    </source>
</evidence>
<dbReference type="InterPro" id="IPR023313">
    <property type="entry name" value="UBQ-conjugating_AS"/>
</dbReference>
<feature type="domain" description="UBC core" evidence="5">
    <location>
        <begin position="1"/>
        <end position="149"/>
    </location>
</feature>
<dbReference type="FunFam" id="3.10.110.10:FF:000002">
    <property type="entry name" value="Ubiquitin-conjugating enzyme E2 D3"/>
    <property type="match status" value="1"/>
</dbReference>
<dbReference type="Gene3D" id="3.10.110.10">
    <property type="entry name" value="Ubiquitin Conjugating Enzyme"/>
    <property type="match status" value="1"/>
</dbReference>
<organism evidence="6 7">
    <name type="scientific">Erythranthe guttata</name>
    <name type="common">Yellow monkey flower</name>
    <name type="synonym">Mimulus guttatus</name>
    <dbReference type="NCBI Taxonomy" id="4155"/>
    <lineage>
        <taxon>Eukaryota</taxon>
        <taxon>Viridiplantae</taxon>
        <taxon>Streptophyta</taxon>
        <taxon>Embryophyta</taxon>
        <taxon>Tracheophyta</taxon>
        <taxon>Spermatophyta</taxon>
        <taxon>Magnoliopsida</taxon>
        <taxon>eudicotyledons</taxon>
        <taxon>Gunneridae</taxon>
        <taxon>Pentapetalae</taxon>
        <taxon>asterids</taxon>
        <taxon>lamiids</taxon>
        <taxon>Lamiales</taxon>
        <taxon>Phrymaceae</taxon>
        <taxon>Erythranthe</taxon>
    </lineage>
</organism>
<evidence type="ECO:0000256" key="4">
    <source>
        <dbReference type="RuleBase" id="RU362109"/>
    </source>
</evidence>
<evidence type="ECO:0000313" key="6">
    <source>
        <dbReference type="EMBL" id="EYU42043.1"/>
    </source>
</evidence>
<accession>A0A022RQK9</accession>